<dbReference type="RefSeq" id="WP_114372938.1">
    <property type="nucleotide sequence ID" value="NZ_QPEX01000045.1"/>
</dbReference>
<dbReference type="Proteomes" id="UP000253562">
    <property type="component" value="Unassembled WGS sequence"/>
</dbReference>
<evidence type="ECO:0000259" key="2">
    <source>
        <dbReference type="Pfam" id="PF07596"/>
    </source>
</evidence>
<keyword evidence="1" id="KW-0472">Membrane</keyword>
<dbReference type="AlphaFoldDB" id="A0A368KQ05"/>
<accession>A0A368KQ05</accession>
<reference evidence="3 4" key="1">
    <citation type="submission" date="2018-07" db="EMBL/GenBank/DDBJ databases">
        <title>Comparative genomes isolates from brazilian mangrove.</title>
        <authorList>
            <person name="De Araujo J.E."/>
            <person name="Taketani R.G."/>
            <person name="Silva M.C.P."/>
            <person name="Lourenco M.V."/>
            <person name="Oliveira V.M."/>
            <person name="Andreote F.D."/>
        </authorList>
    </citation>
    <scope>NUCLEOTIDE SEQUENCE [LARGE SCALE GENOMIC DNA]</scope>
    <source>
        <strain evidence="3 4">HEX PRIS-MGV</strain>
    </source>
</reference>
<comment type="caution">
    <text evidence="3">The sequence shown here is derived from an EMBL/GenBank/DDBJ whole genome shotgun (WGS) entry which is preliminary data.</text>
</comment>
<dbReference type="InterPro" id="IPR045584">
    <property type="entry name" value="Pilin-like"/>
</dbReference>
<evidence type="ECO:0000313" key="4">
    <source>
        <dbReference type="Proteomes" id="UP000253562"/>
    </source>
</evidence>
<protein>
    <submittedName>
        <fullName evidence="3">DUF1559 domain-containing protein</fullName>
    </submittedName>
</protein>
<dbReference type="OrthoDB" id="270253at2"/>
<keyword evidence="1" id="KW-1133">Transmembrane helix</keyword>
<feature type="transmembrane region" description="Helical" evidence="1">
    <location>
        <begin position="20"/>
        <end position="38"/>
    </location>
</feature>
<dbReference type="PANTHER" id="PTHR30093">
    <property type="entry name" value="GENERAL SECRETION PATHWAY PROTEIN G"/>
    <property type="match status" value="1"/>
</dbReference>
<evidence type="ECO:0000256" key="1">
    <source>
        <dbReference type="SAM" id="Phobius"/>
    </source>
</evidence>
<dbReference type="Pfam" id="PF07963">
    <property type="entry name" value="N_methyl"/>
    <property type="match status" value="1"/>
</dbReference>
<gene>
    <name evidence="3" type="ORF">DTL42_22620</name>
</gene>
<feature type="domain" description="DUF1559" evidence="2">
    <location>
        <begin position="39"/>
        <end position="346"/>
    </location>
</feature>
<organism evidence="3 4">
    <name type="scientific">Bremerella cremea</name>
    <dbReference type="NCBI Taxonomy" id="1031537"/>
    <lineage>
        <taxon>Bacteria</taxon>
        <taxon>Pseudomonadati</taxon>
        <taxon>Planctomycetota</taxon>
        <taxon>Planctomycetia</taxon>
        <taxon>Pirellulales</taxon>
        <taxon>Pirellulaceae</taxon>
        <taxon>Bremerella</taxon>
    </lineage>
</organism>
<evidence type="ECO:0000313" key="3">
    <source>
        <dbReference type="EMBL" id="RCS41580.1"/>
    </source>
</evidence>
<dbReference type="NCBIfam" id="TIGR02532">
    <property type="entry name" value="IV_pilin_GFxxxE"/>
    <property type="match status" value="1"/>
</dbReference>
<dbReference type="SUPFAM" id="SSF54523">
    <property type="entry name" value="Pili subunits"/>
    <property type="match status" value="1"/>
</dbReference>
<dbReference type="Pfam" id="PF07596">
    <property type="entry name" value="SBP_bac_10"/>
    <property type="match status" value="1"/>
</dbReference>
<dbReference type="InterPro" id="IPR011453">
    <property type="entry name" value="DUF1559"/>
</dbReference>
<dbReference type="EMBL" id="QPEX01000045">
    <property type="protein sequence ID" value="RCS41580.1"/>
    <property type="molecule type" value="Genomic_DNA"/>
</dbReference>
<name>A0A368KQ05_9BACT</name>
<dbReference type="InterPro" id="IPR012902">
    <property type="entry name" value="N_methyl_site"/>
</dbReference>
<dbReference type="PROSITE" id="PS00409">
    <property type="entry name" value="PROKAR_NTER_METHYL"/>
    <property type="match status" value="1"/>
</dbReference>
<sequence>MKHSLPRPTGVRRGFTLVELLVVIAIIGILVGLTLPAVQMAREAARRAECQNNLSNIGLALINFETSKGSLPPAVDPTNLGTKAAPVTNHFTWIAKILPQMEQGNIYDNFNFSYAAEDTASSQNFAYLKNQIELLTCPSDPENDDPDSVGGIGITNYAGNEGWISHIQGQQWNAGSNDSADGTSNTRPLGFTANNTKPLDMSGPFLPGRSTKLAKVRDGLSNTVFVAEVTGGGYTLPSNIDRTEFNASKTNSGEPRFITTGKTRAALIGYYGDTGKNPNASSLGLGLMYQANGFQPQGASAQLFAPVFQSYWAINSDWGGASTAHSTMQCVMGDRSVRGVSLTIDNTVWKQMCAMNDGTVIQNSN</sequence>
<keyword evidence="1" id="KW-0812">Transmembrane</keyword>
<dbReference type="Gene3D" id="3.30.700.10">
    <property type="entry name" value="Glycoprotein, Type 4 Pilin"/>
    <property type="match status" value="1"/>
</dbReference>
<proteinExistence type="predicted"/>
<dbReference type="PANTHER" id="PTHR30093:SF2">
    <property type="entry name" value="TYPE II SECRETION SYSTEM PROTEIN H"/>
    <property type="match status" value="1"/>
</dbReference>